<keyword evidence="2" id="KW-0805">Transcription regulation</keyword>
<keyword evidence="6" id="KW-0539">Nucleus</keyword>
<evidence type="ECO:0000313" key="9">
    <source>
        <dbReference type="EMBL" id="KAG6722943.1"/>
    </source>
</evidence>
<evidence type="ECO:0000256" key="6">
    <source>
        <dbReference type="ARBA" id="ARBA00023242"/>
    </source>
</evidence>
<dbReference type="Proteomes" id="UP000811246">
    <property type="component" value="Chromosome 3"/>
</dbReference>
<protein>
    <recommendedName>
        <fullName evidence="8">Myb/SANT-like DNA-binding domain-containing protein</fullName>
    </recommendedName>
</protein>
<dbReference type="GO" id="GO:0000976">
    <property type="term" value="F:transcription cis-regulatory region binding"/>
    <property type="evidence" value="ECO:0007669"/>
    <property type="project" value="TreeGrafter"/>
</dbReference>
<feature type="compositionally biased region" description="Basic residues" evidence="7">
    <location>
        <begin position="170"/>
        <end position="182"/>
    </location>
</feature>
<dbReference type="GO" id="GO:0005634">
    <property type="term" value="C:nucleus"/>
    <property type="evidence" value="ECO:0007669"/>
    <property type="project" value="UniProtKB-SubCell"/>
</dbReference>
<dbReference type="AlphaFoldDB" id="A0A922FMB1"/>
<evidence type="ECO:0000256" key="2">
    <source>
        <dbReference type="ARBA" id="ARBA00023015"/>
    </source>
</evidence>
<keyword evidence="4" id="KW-0238">DNA-binding</keyword>
<evidence type="ECO:0000256" key="1">
    <source>
        <dbReference type="ARBA" id="ARBA00004123"/>
    </source>
</evidence>
<evidence type="ECO:0000256" key="7">
    <source>
        <dbReference type="SAM" id="MobiDB-lite"/>
    </source>
</evidence>
<evidence type="ECO:0000256" key="3">
    <source>
        <dbReference type="ARBA" id="ARBA00023054"/>
    </source>
</evidence>
<proteinExistence type="predicted"/>
<feature type="region of interest" description="Disordered" evidence="7">
    <location>
        <begin position="144"/>
        <end position="182"/>
    </location>
</feature>
<comment type="caution">
    <text evidence="9">The sequence shown here is derived from an EMBL/GenBank/DDBJ whole genome shotgun (WGS) entry which is preliminary data.</text>
</comment>
<feature type="domain" description="Myb/SANT-like DNA-binding" evidence="8">
    <location>
        <begin position="39"/>
        <end position="132"/>
    </location>
</feature>
<reference evidence="9" key="1">
    <citation type="submission" date="2021-01" db="EMBL/GenBank/DDBJ databases">
        <authorList>
            <person name="Lovell J.T."/>
            <person name="Bentley N."/>
            <person name="Bhattarai G."/>
            <person name="Jenkins J.W."/>
            <person name="Sreedasyam A."/>
            <person name="Alarcon Y."/>
            <person name="Bock C."/>
            <person name="Boston L."/>
            <person name="Carlson J."/>
            <person name="Cervantes K."/>
            <person name="Clermont K."/>
            <person name="Krom N."/>
            <person name="Kubenka K."/>
            <person name="Mamidi S."/>
            <person name="Mattison C."/>
            <person name="Monteros M."/>
            <person name="Pisani C."/>
            <person name="Plott C."/>
            <person name="Rajasekar S."/>
            <person name="Rhein H.S."/>
            <person name="Rohla C."/>
            <person name="Song M."/>
            <person name="Hilaire R.S."/>
            <person name="Shu S."/>
            <person name="Wells L."/>
            <person name="Wang X."/>
            <person name="Webber J."/>
            <person name="Heerema R.J."/>
            <person name="Klein P."/>
            <person name="Conner P."/>
            <person name="Grauke L."/>
            <person name="Grimwood J."/>
            <person name="Schmutz J."/>
            <person name="Randall J.J."/>
        </authorList>
    </citation>
    <scope>NUCLEOTIDE SEQUENCE</scope>
    <source>
        <tissue evidence="9">Leaf</tissue>
    </source>
</reference>
<evidence type="ECO:0000313" key="10">
    <source>
        <dbReference type="Proteomes" id="UP000811246"/>
    </source>
</evidence>
<sequence>MHSAPLTPQTGSYAISKQRRTSLASMDPSLGPHCPAREDFWTEEATHTLLDAWGDRYVQLNRGNLGQKQWQEVADAVNASHAHFPNSLRSDVQCKNRIDTLKKKFKIEKARVFQSCGSYVSSWPFFALLDALIGSTFPKSSSPVAIGNRKTPHTASQAWNLSSPVPVGPRTHKRPPPAGHPRRNFLVFSAAEGEGSEDLRGSIGTESEGGRVRNGGYRELAQAIERFGEIYERVEWVKQRQMIELEKQKMQFAKDLECHRMQLLLETQVQLQKMKRARRSGERHS</sequence>
<comment type="subcellular location">
    <subcellularLocation>
        <location evidence="1">Nucleus</location>
    </subcellularLocation>
</comment>
<gene>
    <name evidence="9" type="ORF">I3842_03G186500</name>
</gene>
<dbReference type="PANTHER" id="PTHR31307:SF16">
    <property type="entry name" value="OS05G0560600 PROTEIN"/>
    <property type="match status" value="1"/>
</dbReference>
<accession>A0A922FMB1</accession>
<dbReference type="InterPro" id="IPR044822">
    <property type="entry name" value="Myb_DNA-bind_4"/>
</dbReference>
<evidence type="ECO:0000256" key="4">
    <source>
        <dbReference type="ARBA" id="ARBA00023125"/>
    </source>
</evidence>
<evidence type="ECO:0000256" key="5">
    <source>
        <dbReference type="ARBA" id="ARBA00023163"/>
    </source>
</evidence>
<dbReference type="PANTHER" id="PTHR31307">
    <property type="entry name" value="TRIHELIX TRANSCRIPTION FACTOR ASIL2"/>
    <property type="match status" value="1"/>
</dbReference>
<dbReference type="InterPro" id="IPR044823">
    <property type="entry name" value="ASIL1/2-like"/>
</dbReference>
<dbReference type="Pfam" id="PF13837">
    <property type="entry name" value="Myb_DNA-bind_4"/>
    <property type="match status" value="1"/>
</dbReference>
<feature type="compositionally biased region" description="Polar residues" evidence="7">
    <location>
        <begin position="153"/>
        <end position="163"/>
    </location>
</feature>
<name>A0A922FMB1_CARIL</name>
<keyword evidence="5" id="KW-0804">Transcription</keyword>
<dbReference type="FunFam" id="1.10.10.60:FF:000104">
    <property type="entry name" value="trihelix transcription factor ASIL2"/>
    <property type="match status" value="1"/>
</dbReference>
<dbReference type="EMBL" id="CM031827">
    <property type="protein sequence ID" value="KAG6722943.1"/>
    <property type="molecule type" value="Genomic_DNA"/>
</dbReference>
<keyword evidence="3" id="KW-0175">Coiled coil</keyword>
<organism evidence="9 10">
    <name type="scientific">Carya illinoinensis</name>
    <name type="common">Pecan</name>
    <dbReference type="NCBI Taxonomy" id="32201"/>
    <lineage>
        <taxon>Eukaryota</taxon>
        <taxon>Viridiplantae</taxon>
        <taxon>Streptophyta</taxon>
        <taxon>Embryophyta</taxon>
        <taxon>Tracheophyta</taxon>
        <taxon>Spermatophyta</taxon>
        <taxon>Magnoliopsida</taxon>
        <taxon>eudicotyledons</taxon>
        <taxon>Gunneridae</taxon>
        <taxon>Pentapetalae</taxon>
        <taxon>rosids</taxon>
        <taxon>fabids</taxon>
        <taxon>Fagales</taxon>
        <taxon>Juglandaceae</taxon>
        <taxon>Carya</taxon>
    </lineage>
</organism>
<evidence type="ECO:0000259" key="8">
    <source>
        <dbReference type="Pfam" id="PF13837"/>
    </source>
</evidence>